<gene>
    <name evidence="12" type="primary">LOC112688553</name>
</gene>
<keyword evidence="2" id="KW-0813">Transport</keyword>
<evidence type="ECO:0000256" key="2">
    <source>
        <dbReference type="ARBA" id="ARBA00022448"/>
    </source>
</evidence>
<feature type="signal peptide" evidence="9">
    <location>
        <begin position="1"/>
        <end position="19"/>
    </location>
</feature>
<evidence type="ECO:0000256" key="1">
    <source>
        <dbReference type="ARBA" id="ARBA00004308"/>
    </source>
</evidence>
<feature type="transmembrane region" description="Helical" evidence="8">
    <location>
        <begin position="1135"/>
        <end position="1153"/>
    </location>
</feature>
<dbReference type="InterPro" id="IPR009011">
    <property type="entry name" value="Man6P_isomerase_rcpt-bd_dom_sf"/>
</dbReference>
<keyword evidence="4 9" id="KW-0732">Signal</keyword>
<dbReference type="Pfam" id="PF00878">
    <property type="entry name" value="CIMR"/>
    <property type="match status" value="4"/>
</dbReference>
<keyword evidence="3 8" id="KW-0812">Transmembrane</keyword>
<keyword evidence="12" id="KW-0675">Receptor</keyword>
<dbReference type="GO" id="GO:0005537">
    <property type="term" value="F:D-mannose binding"/>
    <property type="evidence" value="ECO:0007669"/>
    <property type="project" value="InterPro"/>
</dbReference>
<dbReference type="Gene3D" id="2.70.130.10">
    <property type="entry name" value="Mannose-6-phosphate receptor binding domain"/>
    <property type="match status" value="6"/>
</dbReference>
<dbReference type="GO" id="GO:0010008">
    <property type="term" value="C:endosome membrane"/>
    <property type="evidence" value="ECO:0007669"/>
    <property type="project" value="UniProtKB-SubCell"/>
</dbReference>
<dbReference type="CTD" id="43223"/>
<feature type="domain" description="MRH" evidence="10">
    <location>
        <begin position="603"/>
        <end position="745"/>
    </location>
</feature>
<dbReference type="AlphaFoldDB" id="A0A8B8G2Y4"/>
<name>A0A8B8G2Y4_9HEMI</name>
<dbReference type="RefSeq" id="XP_025417594.1">
    <property type="nucleotide sequence ID" value="XM_025561809.1"/>
</dbReference>
<dbReference type="PROSITE" id="PS51914">
    <property type="entry name" value="MRH"/>
    <property type="match status" value="6"/>
</dbReference>
<reference evidence="12" key="1">
    <citation type="submission" date="2025-08" db="UniProtKB">
        <authorList>
            <consortium name="RefSeq"/>
        </authorList>
    </citation>
    <scope>IDENTIFICATION</scope>
    <source>
        <tissue evidence="12">Whole body</tissue>
    </source>
</reference>
<evidence type="ECO:0000313" key="11">
    <source>
        <dbReference type="Proteomes" id="UP000694846"/>
    </source>
</evidence>
<dbReference type="GeneID" id="112688553"/>
<keyword evidence="7" id="KW-1015">Disulfide bond</keyword>
<dbReference type="PANTHER" id="PTHR15071">
    <property type="entry name" value="MANNOSE-6-PHOSPHATE RECEPTOR FAMILY MEMBER"/>
    <property type="match status" value="1"/>
</dbReference>
<evidence type="ECO:0000256" key="5">
    <source>
        <dbReference type="ARBA" id="ARBA00022989"/>
    </source>
</evidence>
<keyword evidence="5 8" id="KW-1133">Transmembrane helix</keyword>
<feature type="domain" description="MRH" evidence="10">
    <location>
        <begin position="465"/>
        <end position="599"/>
    </location>
</feature>
<evidence type="ECO:0000256" key="7">
    <source>
        <dbReference type="ARBA" id="ARBA00023157"/>
    </source>
</evidence>
<feature type="domain" description="MRH" evidence="10">
    <location>
        <begin position="166"/>
        <end position="315"/>
    </location>
</feature>
<dbReference type="SMART" id="SM01404">
    <property type="entry name" value="CIMR"/>
    <property type="match status" value="5"/>
</dbReference>
<feature type="chain" id="PRO_5034657705" evidence="9">
    <location>
        <begin position="20"/>
        <end position="1186"/>
    </location>
</feature>
<evidence type="ECO:0000256" key="9">
    <source>
        <dbReference type="SAM" id="SignalP"/>
    </source>
</evidence>
<evidence type="ECO:0000256" key="6">
    <source>
        <dbReference type="ARBA" id="ARBA00023136"/>
    </source>
</evidence>
<keyword evidence="11" id="KW-1185">Reference proteome</keyword>
<evidence type="ECO:0000256" key="3">
    <source>
        <dbReference type="ARBA" id="ARBA00022692"/>
    </source>
</evidence>
<dbReference type="InterPro" id="IPR000479">
    <property type="entry name" value="CIMR_rpt"/>
</dbReference>
<feature type="domain" description="MRH" evidence="10">
    <location>
        <begin position="318"/>
        <end position="459"/>
    </location>
</feature>
<dbReference type="Proteomes" id="UP000694846">
    <property type="component" value="Unplaced"/>
</dbReference>
<protein>
    <submittedName>
        <fullName evidence="12">Cation-independent mannose-6-phosphate receptor</fullName>
    </submittedName>
</protein>
<evidence type="ECO:0000259" key="10">
    <source>
        <dbReference type="PROSITE" id="PS51914"/>
    </source>
</evidence>
<dbReference type="PANTHER" id="PTHR15071:SF0">
    <property type="entry name" value="MANNOSE 6-PHOSPHATE RECEPTOR-LIKE PROTEIN 1"/>
    <property type="match status" value="1"/>
</dbReference>
<feature type="domain" description="MRH" evidence="10">
    <location>
        <begin position="20"/>
        <end position="159"/>
    </location>
</feature>
<dbReference type="SUPFAM" id="SSF50911">
    <property type="entry name" value="Mannose 6-phosphate receptor domain"/>
    <property type="match status" value="6"/>
</dbReference>
<dbReference type="InterPro" id="IPR044865">
    <property type="entry name" value="MRH_dom"/>
</dbReference>
<feature type="domain" description="MRH" evidence="10">
    <location>
        <begin position="780"/>
        <end position="905"/>
    </location>
</feature>
<organism evidence="11 12">
    <name type="scientific">Sipha flava</name>
    <name type="common">yellow sugarcane aphid</name>
    <dbReference type="NCBI Taxonomy" id="143950"/>
    <lineage>
        <taxon>Eukaryota</taxon>
        <taxon>Metazoa</taxon>
        <taxon>Ecdysozoa</taxon>
        <taxon>Arthropoda</taxon>
        <taxon>Hexapoda</taxon>
        <taxon>Insecta</taxon>
        <taxon>Pterygota</taxon>
        <taxon>Neoptera</taxon>
        <taxon>Paraneoptera</taxon>
        <taxon>Hemiptera</taxon>
        <taxon>Sternorrhyncha</taxon>
        <taxon>Aphidomorpha</taxon>
        <taxon>Aphidoidea</taxon>
        <taxon>Aphididae</taxon>
        <taxon>Sipha</taxon>
    </lineage>
</organism>
<dbReference type="OrthoDB" id="4504960at2759"/>
<evidence type="ECO:0000256" key="8">
    <source>
        <dbReference type="SAM" id="Phobius"/>
    </source>
</evidence>
<dbReference type="GO" id="GO:0000139">
    <property type="term" value="C:Golgi membrane"/>
    <property type="evidence" value="ECO:0007669"/>
    <property type="project" value="UniProtKB-SubCell"/>
</dbReference>
<sequence>MAFYLLLIFITCVFAVAYCEDCVYNLKHKDKEFLFDLISFKEVQTVNFTKNNDLHTINIRLCNNSETKSKCNGMRSKICLKSKNSQIDIGSKIKEMKFDGKNQLIIILEGTTFCERNKKHQTDLTFICNNSIVDSKIVYKSSDNCKHIIEVSSVTACPVDDLDIRKSCTASIPHSNYVFNLSPLRRNFTSNYLVENQNRRFEINICGRLTSNNKCGGNITTICDVTDEMKPKVYAVGHKNDKLLFDNESKHLKLIQHELTSQKKGRIIEIIFKCNESITPEKTTPKFLNEENHLGKTKSSNVAYFEVATSTVCIPRLTSCEIFNGNDHYNLKPLHKRVGNWLVMNYETGGKFYLNVCDYLNQYDEEIPELCSVDRKTSACYVNSSGVGISIGSSQIGPHFVGNSLILNYTNGENCKNSLKWSTVIYFTCSNKSELIHVLTDFNTCVYKFQWKSRDACKSLFERKNYCMVTHPRYSNTVYNFNDLKDKDFEVNDENYGKFRFSICSPLTKPCNGIFESAACFSINGIETNIGLFTEEIVFDNGKIYMSMHGEKCEDDGPNSYTVIRFVCDYSNTKIIKMMKDLQECFFEFFVFTKYACTQSLKINCTVDDQLGNIYDLSKLTKLNSNYEITINPMKTIILNVCHSVINNDINGTNCQLNSGVCLVDKNYLSTYHWYKNIGDVYENPRKKGNKILLEMKNGFYNAHNVSSVIEFICQNQNNNGYPVFVNEINNRFIFKWHTPLVCPDRKQNKKRETLEDKLDLDNFNNTVGIHPQLEILTELKCGVSFIDLTPLKGNYIVINKETNTKYYINMCMPTTKDNIRGIMEFNGKNYSIGSQGMLKIEKEGKVNVHLMIGDKCPEKSRLPMEWSTKIILICSNIEANPIFMKTRKKCALEFLWETSHVCNKIILEFNECNREAYIIGYRKDIENSKTINMKNILNTTKFFDNLTQTWFDVNFCNATVKLNNLTSLSLMNLLYDVKNNQISAYFKDSKSRFSGVNIIIECFRNMEDLSIPKVEITSDGLKINMYSKGLCCMDNNFTNAETCKNIPLANILTTKMLSNNTKKNELSINLQNYDYKSSDTSEESIVLTKENIEESDLNYENNNEFFSQYYGTTELIDNFKNQSSVKKENSDSSLYLEVLLMALLFISLMWFYRWKLLKEIRKLWYILPSVRRRSGNYNRNFMEIN</sequence>
<dbReference type="GO" id="GO:0007041">
    <property type="term" value="P:lysosomal transport"/>
    <property type="evidence" value="ECO:0007669"/>
    <property type="project" value="InterPro"/>
</dbReference>
<evidence type="ECO:0000256" key="4">
    <source>
        <dbReference type="ARBA" id="ARBA00022729"/>
    </source>
</evidence>
<accession>A0A8B8G2Y4</accession>
<proteinExistence type="predicted"/>
<dbReference type="GO" id="GO:0038023">
    <property type="term" value="F:signaling receptor activity"/>
    <property type="evidence" value="ECO:0007669"/>
    <property type="project" value="InterPro"/>
</dbReference>
<keyword evidence="6 8" id="KW-0472">Membrane</keyword>
<evidence type="ECO:0000313" key="12">
    <source>
        <dbReference type="RefSeq" id="XP_025417594.1"/>
    </source>
</evidence>
<comment type="subcellular location">
    <subcellularLocation>
        <location evidence="1">Endomembrane system</location>
    </subcellularLocation>
</comment>